<reference evidence="2" key="1">
    <citation type="journal article" date="2020" name="Nature">
        <title>Giant virus diversity and host interactions through global metagenomics.</title>
        <authorList>
            <person name="Schulz F."/>
            <person name="Roux S."/>
            <person name="Paez-Espino D."/>
            <person name="Jungbluth S."/>
            <person name="Walsh D.A."/>
            <person name="Denef V.J."/>
            <person name="McMahon K.D."/>
            <person name="Konstantinidis K.T."/>
            <person name="Eloe-Fadrosh E.A."/>
            <person name="Kyrpides N.C."/>
            <person name="Woyke T."/>
        </authorList>
    </citation>
    <scope>NUCLEOTIDE SEQUENCE</scope>
    <source>
        <strain evidence="2">GVMAG-M-3300009163-63</strain>
    </source>
</reference>
<dbReference type="EMBL" id="MN739005">
    <property type="protein sequence ID" value="QHT34697.1"/>
    <property type="molecule type" value="Genomic_DNA"/>
</dbReference>
<sequence>MKNQVSHSRILRKKKRTKRHKLNSCFYSSFIFLTNVTLFLYLGYTFYAFLFLCLWLTSALYHSVPSATNYILDKLSILGVVVYGGYLFFTKLDSISIEMAMIIVVTFLMTIFLYGYGYKVQKYCFDKKKKRANLFHSALHVISSIGHYFIALA</sequence>
<proteinExistence type="predicted"/>
<protein>
    <submittedName>
        <fullName evidence="2">Uncharacterized protein</fullName>
    </submittedName>
</protein>
<evidence type="ECO:0000256" key="1">
    <source>
        <dbReference type="SAM" id="Phobius"/>
    </source>
</evidence>
<organism evidence="2">
    <name type="scientific">viral metagenome</name>
    <dbReference type="NCBI Taxonomy" id="1070528"/>
    <lineage>
        <taxon>unclassified sequences</taxon>
        <taxon>metagenomes</taxon>
        <taxon>organismal metagenomes</taxon>
    </lineage>
</organism>
<dbReference type="AlphaFoldDB" id="A0A6C0EZU4"/>
<feature type="transmembrane region" description="Helical" evidence="1">
    <location>
        <begin position="46"/>
        <end position="64"/>
    </location>
</feature>
<name>A0A6C0EZU4_9ZZZZ</name>
<accession>A0A6C0EZU4</accession>
<feature type="transmembrane region" description="Helical" evidence="1">
    <location>
        <begin position="21"/>
        <end position="40"/>
    </location>
</feature>
<feature type="transmembrane region" description="Helical" evidence="1">
    <location>
        <begin position="71"/>
        <end position="89"/>
    </location>
</feature>
<feature type="transmembrane region" description="Helical" evidence="1">
    <location>
        <begin position="134"/>
        <end position="151"/>
    </location>
</feature>
<keyword evidence="1" id="KW-0812">Transmembrane</keyword>
<keyword evidence="1" id="KW-1133">Transmembrane helix</keyword>
<feature type="transmembrane region" description="Helical" evidence="1">
    <location>
        <begin position="95"/>
        <end position="114"/>
    </location>
</feature>
<evidence type="ECO:0000313" key="2">
    <source>
        <dbReference type="EMBL" id="QHT34697.1"/>
    </source>
</evidence>
<keyword evidence="1" id="KW-0472">Membrane</keyword>